<protein>
    <submittedName>
        <fullName evidence="1">Nitroreductase</fullName>
    </submittedName>
</protein>
<organism evidence="1 2">
    <name type="scientific">Clostridium botulinum</name>
    <dbReference type="NCBI Taxonomy" id="1491"/>
    <lineage>
        <taxon>Bacteria</taxon>
        <taxon>Bacillati</taxon>
        <taxon>Bacillota</taxon>
        <taxon>Clostridia</taxon>
        <taxon>Eubacteriales</taxon>
        <taxon>Clostridiaceae</taxon>
        <taxon>Clostridium</taxon>
    </lineage>
</organism>
<dbReference type="Proteomes" id="UP000472355">
    <property type="component" value="Unassembled WGS sequence"/>
</dbReference>
<reference evidence="1 2" key="1">
    <citation type="submission" date="2019-02" db="EMBL/GenBank/DDBJ databases">
        <title>Genome sequencing of Clostridium botulinum clinical isolates.</title>
        <authorList>
            <person name="Brunt J."/>
            <person name="Van Vliet A.H.M."/>
            <person name="Stringer S.C."/>
            <person name="Grant K.A."/>
            <person name="Carter A.C."/>
            <person name="Peck M.W."/>
        </authorList>
    </citation>
    <scope>NUCLEOTIDE SEQUENCE [LARGE SCALE GENOMIC DNA]</scope>
    <source>
        <strain evidence="1 2">H113700579</strain>
    </source>
</reference>
<dbReference type="EMBL" id="SGKU01000027">
    <property type="protein sequence ID" value="NFA42980.1"/>
    <property type="molecule type" value="Genomic_DNA"/>
</dbReference>
<accession>A0A6M0SNV1</accession>
<gene>
    <name evidence="1" type="ORF">EXM65_10425</name>
</gene>
<comment type="caution">
    <text evidence="1">The sequence shown here is derived from an EMBL/GenBank/DDBJ whole genome shotgun (WGS) entry which is preliminary data.</text>
</comment>
<proteinExistence type="predicted"/>
<evidence type="ECO:0000313" key="2">
    <source>
        <dbReference type="Proteomes" id="UP000472355"/>
    </source>
</evidence>
<dbReference type="AlphaFoldDB" id="A0A6M0SNV1"/>
<sequence length="129" mass="14982">MKINKEIYKKIKREVENDLKNYPYYLISIETPGLGSAIRPDVVINKNLSLSDPVGKSIVDIEYKRALVNAVGFVYDKLDKDSKRIVESSYFRDDLTVGEIREELQIDKNKYYKLKEKAIYKFAMGIGYC</sequence>
<evidence type="ECO:0000313" key="1">
    <source>
        <dbReference type="EMBL" id="NFA42980.1"/>
    </source>
</evidence>
<name>A0A6M0SNV1_CLOBO</name>